<evidence type="ECO:0000313" key="2">
    <source>
        <dbReference type="Proteomes" id="UP000053259"/>
    </source>
</evidence>
<proteinExistence type="predicted"/>
<name>A0A0D1ZX47_9PEZI</name>
<dbReference type="OrthoDB" id="5329385at2759"/>
<dbReference type="VEuPathDB" id="FungiDB:PV09_09277"/>
<organism evidence="1 2">
    <name type="scientific">Verruconis gallopava</name>
    <dbReference type="NCBI Taxonomy" id="253628"/>
    <lineage>
        <taxon>Eukaryota</taxon>
        <taxon>Fungi</taxon>
        <taxon>Dikarya</taxon>
        <taxon>Ascomycota</taxon>
        <taxon>Pezizomycotina</taxon>
        <taxon>Dothideomycetes</taxon>
        <taxon>Pleosporomycetidae</taxon>
        <taxon>Venturiales</taxon>
        <taxon>Sympoventuriaceae</taxon>
        <taxon>Verruconis</taxon>
    </lineage>
</organism>
<evidence type="ECO:0000313" key="1">
    <source>
        <dbReference type="EMBL" id="KIV98997.1"/>
    </source>
</evidence>
<reference evidence="1 2" key="1">
    <citation type="submission" date="2015-01" db="EMBL/GenBank/DDBJ databases">
        <title>The Genome Sequence of Ochroconis gallopava CBS43764.</title>
        <authorList>
            <consortium name="The Broad Institute Genomics Platform"/>
            <person name="Cuomo C."/>
            <person name="de Hoog S."/>
            <person name="Gorbushina A."/>
            <person name="Stielow B."/>
            <person name="Teixiera M."/>
            <person name="Abouelleil A."/>
            <person name="Chapman S.B."/>
            <person name="Priest M."/>
            <person name="Young S.K."/>
            <person name="Wortman J."/>
            <person name="Nusbaum C."/>
            <person name="Birren B."/>
        </authorList>
    </citation>
    <scope>NUCLEOTIDE SEQUENCE [LARGE SCALE GENOMIC DNA]</scope>
    <source>
        <strain evidence="1 2">CBS 43764</strain>
    </source>
</reference>
<gene>
    <name evidence="1" type="ORF">PV09_09277</name>
</gene>
<dbReference type="Proteomes" id="UP000053259">
    <property type="component" value="Unassembled WGS sequence"/>
</dbReference>
<dbReference type="STRING" id="253628.A0A0D1ZX47"/>
<dbReference type="GeneID" id="27317250"/>
<dbReference type="AlphaFoldDB" id="A0A0D1ZX47"/>
<dbReference type="Pfam" id="PF17119">
    <property type="entry name" value="MMU163"/>
    <property type="match status" value="2"/>
</dbReference>
<sequence length="291" mass="32273">MRAFAPKSLVRATPLLPERRVLARAPSWPESSPGLRRRLLVKVGTNKEPGLKDAWFSRTGPLGSPPGEEGQDNCLDYKKNDERTVKLGKTIRILQERLPSLLITPLPQEILSPQITLRLFPSTHPHLPTVTGKIAYTAALWTSPVAWGRVPVLGNVKLIILSERMVKTGCGPTATAGQEKLIVRWKTCPKGKANGVVSSIDKIAEWVGGDDGRAVDKDKEFHGIFMFEFDEEGRILTHVIEHAEEGGLWDRTTKVISVTDWLLGRAWGKKEEEQPGLALGCLEGGTRRDRR</sequence>
<dbReference type="InParanoid" id="A0A0D1ZX47"/>
<dbReference type="InterPro" id="IPR031342">
    <property type="entry name" value="Mug163-like"/>
</dbReference>
<dbReference type="HOGENOM" id="CLU_053544_1_0_1"/>
<accession>A0A0D1ZX47</accession>
<dbReference type="EMBL" id="KN847588">
    <property type="protein sequence ID" value="KIV98997.1"/>
    <property type="molecule type" value="Genomic_DNA"/>
</dbReference>
<dbReference type="RefSeq" id="XP_016208867.1">
    <property type="nucleotide sequence ID" value="XM_016363307.1"/>
</dbReference>
<protein>
    <submittedName>
        <fullName evidence="1">Uncharacterized protein</fullName>
    </submittedName>
</protein>
<keyword evidence="2" id="KW-1185">Reference proteome</keyword>